<dbReference type="Pfam" id="PF09995">
    <property type="entry name" value="MPAB_Lcp_cat"/>
    <property type="match status" value="1"/>
</dbReference>
<dbReference type="Proteomes" id="UP000887023">
    <property type="component" value="Chromosome"/>
</dbReference>
<evidence type="ECO:0000313" key="2">
    <source>
        <dbReference type="EMBL" id="QXQ14309.1"/>
    </source>
</evidence>
<dbReference type="InterPro" id="IPR018713">
    <property type="entry name" value="MPAB/Lcp_cat_dom"/>
</dbReference>
<keyword evidence="3" id="KW-1185">Reference proteome</keyword>
<dbReference type="EMBL" id="CP079105">
    <property type="protein sequence ID" value="QXQ14309.1"/>
    <property type="molecule type" value="Genomic_DNA"/>
</dbReference>
<dbReference type="PANTHER" id="PTHR36151:SF3">
    <property type="entry name" value="ER-BOUND OXYGENASE MPAB_MPAB'_RUBBER OXYGENASE CATALYTIC DOMAIN-CONTAINING PROTEIN"/>
    <property type="match status" value="1"/>
</dbReference>
<dbReference type="PANTHER" id="PTHR36151">
    <property type="entry name" value="BLR2777 PROTEIN"/>
    <property type="match status" value="1"/>
</dbReference>
<reference evidence="2" key="1">
    <citation type="submission" date="2021-07" db="EMBL/GenBank/DDBJ databases">
        <title>Candidatus Kaistella beijingensis sp. nov. isolated from a municipal wastewater treatment plant is involved in sludge foaming.</title>
        <authorList>
            <person name="Song Y."/>
            <person name="Liu S.-J."/>
        </authorList>
    </citation>
    <scope>NUCLEOTIDE SEQUENCE</scope>
    <source>
        <strain evidence="2">DSM 43998</strain>
    </source>
</reference>
<accession>A0ABX8S8Z4</accession>
<sequence length="317" mass="35644">MRTRTAHVTKPSRRRFPVRTPRRTADLLTLLGLANEVANIIMQLSMPGVGYGVVESRVDGGNAFIRPFKRARTTGTYLAVALIGEESDRSILRDELGRVHAYVRSTADSPVPYHANNPDLQLWVAACLYRYFVDQFELLYGSLDPTAADAVYADAARLATTLNVRPEQWPADRAEFERYWARTLPTLRIDPPVRTHLDRLATLDFLVGPWGPVGRLIKLSLGGPFRFFTIGTLPPEFRELMGYDWSPTDQRVLDRLLRLVALADRTVPFAGRLGYRMYLLDMRARVRAGRSVLGASHRPPRPVAVAARPARPITGRV</sequence>
<name>A0ABX8S8Z4_9ACTN</name>
<proteinExistence type="predicted"/>
<dbReference type="RefSeq" id="WP_083529745.1">
    <property type="nucleotide sequence ID" value="NZ_CBCRUZ010000003.1"/>
</dbReference>
<evidence type="ECO:0000259" key="1">
    <source>
        <dbReference type="Pfam" id="PF09995"/>
    </source>
</evidence>
<protein>
    <submittedName>
        <fullName evidence="2">DUF2236 domain-containing protein</fullName>
    </submittedName>
</protein>
<evidence type="ECO:0000313" key="3">
    <source>
        <dbReference type="Proteomes" id="UP000887023"/>
    </source>
</evidence>
<gene>
    <name evidence="2" type="ORF">KV203_02425</name>
</gene>
<organism evidence="2 3">
    <name type="scientific">Skermania pinensis</name>
    <dbReference type="NCBI Taxonomy" id="39122"/>
    <lineage>
        <taxon>Bacteria</taxon>
        <taxon>Bacillati</taxon>
        <taxon>Actinomycetota</taxon>
        <taxon>Actinomycetes</taxon>
        <taxon>Mycobacteriales</taxon>
        <taxon>Gordoniaceae</taxon>
        <taxon>Skermania</taxon>
    </lineage>
</organism>
<feature type="domain" description="ER-bound oxygenase mpaB/mpaB'/Rubber oxygenase catalytic" evidence="1">
    <location>
        <begin position="33"/>
        <end position="261"/>
    </location>
</feature>